<dbReference type="AlphaFoldDB" id="A0A9K3DPJ8"/>
<evidence type="ECO:0000313" key="1">
    <source>
        <dbReference type="EMBL" id="KAF5758388.1"/>
    </source>
</evidence>
<evidence type="ECO:0000313" key="2">
    <source>
        <dbReference type="Proteomes" id="UP000215914"/>
    </source>
</evidence>
<dbReference type="Proteomes" id="UP000215914">
    <property type="component" value="Unassembled WGS sequence"/>
</dbReference>
<name>A0A9K3DPJ8_HELAN</name>
<proteinExistence type="predicted"/>
<dbReference type="EMBL" id="MNCJ02000331">
    <property type="protein sequence ID" value="KAF5758388.1"/>
    <property type="molecule type" value="Genomic_DNA"/>
</dbReference>
<reference evidence="1" key="2">
    <citation type="submission" date="2020-06" db="EMBL/GenBank/DDBJ databases">
        <title>Helianthus annuus Genome sequencing and assembly Release 2.</title>
        <authorList>
            <person name="Gouzy J."/>
            <person name="Langlade N."/>
            <person name="Munos S."/>
        </authorList>
    </citation>
    <scope>NUCLEOTIDE SEQUENCE</scope>
    <source>
        <tissue evidence="1">Leaves</tissue>
    </source>
</reference>
<organism evidence="1 2">
    <name type="scientific">Helianthus annuus</name>
    <name type="common">Common sunflower</name>
    <dbReference type="NCBI Taxonomy" id="4232"/>
    <lineage>
        <taxon>Eukaryota</taxon>
        <taxon>Viridiplantae</taxon>
        <taxon>Streptophyta</taxon>
        <taxon>Embryophyta</taxon>
        <taxon>Tracheophyta</taxon>
        <taxon>Spermatophyta</taxon>
        <taxon>Magnoliopsida</taxon>
        <taxon>eudicotyledons</taxon>
        <taxon>Gunneridae</taxon>
        <taxon>Pentapetalae</taxon>
        <taxon>asterids</taxon>
        <taxon>campanulids</taxon>
        <taxon>Asterales</taxon>
        <taxon>Asteraceae</taxon>
        <taxon>Asteroideae</taxon>
        <taxon>Heliantheae alliance</taxon>
        <taxon>Heliantheae</taxon>
        <taxon>Helianthus</taxon>
    </lineage>
</organism>
<accession>A0A9K3DPJ8</accession>
<sequence length="49" mass="5416">MLICFSLGDLAKINFTKSVSCFKLSNSPISNSFKFSNQTFEYSGSSHTT</sequence>
<protein>
    <submittedName>
        <fullName evidence="1">Uncharacterized protein</fullName>
    </submittedName>
</protein>
<gene>
    <name evidence="1" type="ORF">HanXRQr2_Chr16g0728621</name>
</gene>
<comment type="caution">
    <text evidence="1">The sequence shown here is derived from an EMBL/GenBank/DDBJ whole genome shotgun (WGS) entry which is preliminary data.</text>
</comment>
<dbReference type="Gramene" id="mRNA:HanXRQr2_Chr16g0728621">
    <property type="protein sequence ID" value="CDS:HanXRQr2_Chr16g0728621.1"/>
    <property type="gene ID" value="HanXRQr2_Chr16g0728621"/>
</dbReference>
<reference evidence="1" key="1">
    <citation type="journal article" date="2017" name="Nature">
        <title>The sunflower genome provides insights into oil metabolism, flowering and Asterid evolution.</title>
        <authorList>
            <person name="Badouin H."/>
            <person name="Gouzy J."/>
            <person name="Grassa C.J."/>
            <person name="Murat F."/>
            <person name="Staton S.E."/>
            <person name="Cottret L."/>
            <person name="Lelandais-Briere C."/>
            <person name="Owens G.L."/>
            <person name="Carrere S."/>
            <person name="Mayjonade B."/>
            <person name="Legrand L."/>
            <person name="Gill N."/>
            <person name="Kane N.C."/>
            <person name="Bowers J.E."/>
            <person name="Hubner S."/>
            <person name="Bellec A."/>
            <person name="Berard A."/>
            <person name="Berges H."/>
            <person name="Blanchet N."/>
            <person name="Boniface M.C."/>
            <person name="Brunel D."/>
            <person name="Catrice O."/>
            <person name="Chaidir N."/>
            <person name="Claudel C."/>
            <person name="Donnadieu C."/>
            <person name="Faraut T."/>
            <person name="Fievet G."/>
            <person name="Helmstetter N."/>
            <person name="King M."/>
            <person name="Knapp S.J."/>
            <person name="Lai Z."/>
            <person name="Le Paslier M.C."/>
            <person name="Lippi Y."/>
            <person name="Lorenzon L."/>
            <person name="Mandel J.R."/>
            <person name="Marage G."/>
            <person name="Marchand G."/>
            <person name="Marquand E."/>
            <person name="Bret-Mestries E."/>
            <person name="Morien E."/>
            <person name="Nambeesan S."/>
            <person name="Nguyen T."/>
            <person name="Pegot-Espagnet P."/>
            <person name="Pouilly N."/>
            <person name="Raftis F."/>
            <person name="Sallet E."/>
            <person name="Schiex T."/>
            <person name="Thomas J."/>
            <person name="Vandecasteele C."/>
            <person name="Vares D."/>
            <person name="Vear F."/>
            <person name="Vautrin S."/>
            <person name="Crespi M."/>
            <person name="Mangin B."/>
            <person name="Burke J.M."/>
            <person name="Salse J."/>
            <person name="Munos S."/>
            <person name="Vincourt P."/>
            <person name="Rieseberg L.H."/>
            <person name="Langlade N.B."/>
        </authorList>
    </citation>
    <scope>NUCLEOTIDE SEQUENCE</scope>
    <source>
        <tissue evidence="1">Leaves</tissue>
    </source>
</reference>
<keyword evidence="2" id="KW-1185">Reference proteome</keyword>